<organism evidence="2 3">
    <name type="scientific">Halocynthiibacter halioticoli</name>
    <dbReference type="NCBI Taxonomy" id="2986804"/>
    <lineage>
        <taxon>Bacteria</taxon>
        <taxon>Pseudomonadati</taxon>
        <taxon>Pseudomonadota</taxon>
        <taxon>Alphaproteobacteria</taxon>
        <taxon>Rhodobacterales</taxon>
        <taxon>Paracoccaceae</taxon>
        <taxon>Halocynthiibacter</taxon>
    </lineage>
</organism>
<evidence type="ECO:0000313" key="2">
    <source>
        <dbReference type="EMBL" id="MCV6825991.1"/>
    </source>
</evidence>
<feature type="chain" id="PRO_5041961743" description="Lipoprotein" evidence="1">
    <location>
        <begin position="18"/>
        <end position="83"/>
    </location>
</feature>
<accession>A0AAE3J3K7</accession>
<evidence type="ECO:0000313" key="3">
    <source>
        <dbReference type="Proteomes" id="UP001208041"/>
    </source>
</evidence>
<proteinExistence type="predicted"/>
<name>A0AAE3J3K7_9RHOB</name>
<dbReference type="PROSITE" id="PS51257">
    <property type="entry name" value="PROKAR_LIPOPROTEIN"/>
    <property type="match status" value="1"/>
</dbReference>
<dbReference type="EMBL" id="JAOYFC010000006">
    <property type="protein sequence ID" value="MCV6825991.1"/>
    <property type="molecule type" value="Genomic_DNA"/>
</dbReference>
<dbReference type="AlphaFoldDB" id="A0AAE3J3K7"/>
<reference evidence="2" key="1">
    <citation type="submission" date="2022-10" db="EMBL/GenBank/DDBJ databases">
        <authorList>
            <person name="Yue Y."/>
        </authorList>
    </citation>
    <scope>NUCLEOTIDE SEQUENCE</scope>
    <source>
        <strain evidence="2">Z654</strain>
    </source>
</reference>
<evidence type="ECO:0000256" key="1">
    <source>
        <dbReference type="SAM" id="SignalP"/>
    </source>
</evidence>
<feature type="signal peptide" evidence="1">
    <location>
        <begin position="1"/>
        <end position="17"/>
    </location>
</feature>
<sequence>MRLILCLMMICATALLSGCGPDPVPVYQGPLFCDRYEPREFTQAEVDARILTGPTNFKKDLVNNEDWRAECPHKQKEAQHGSR</sequence>
<protein>
    <recommendedName>
        <fullName evidence="4">Lipoprotein</fullName>
    </recommendedName>
</protein>
<keyword evidence="1" id="KW-0732">Signal</keyword>
<comment type="caution">
    <text evidence="2">The sequence shown here is derived from an EMBL/GenBank/DDBJ whole genome shotgun (WGS) entry which is preliminary data.</text>
</comment>
<dbReference type="RefSeq" id="WP_263954963.1">
    <property type="nucleotide sequence ID" value="NZ_JAOYFC010000006.1"/>
</dbReference>
<gene>
    <name evidence="2" type="ORF">OH136_15620</name>
</gene>
<evidence type="ECO:0008006" key="4">
    <source>
        <dbReference type="Google" id="ProtNLM"/>
    </source>
</evidence>
<dbReference type="Proteomes" id="UP001208041">
    <property type="component" value="Unassembled WGS sequence"/>
</dbReference>
<keyword evidence="3" id="KW-1185">Reference proteome</keyword>